<organism evidence="2 3">
    <name type="scientific">Lasiosphaeria miniovina</name>
    <dbReference type="NCBI Taxonomy" id="1954250"/>
    <lineage>
        <taxon>Eukaryota</taxon>
        <taxon>Fungi</taxon>
        <taxon>Dikarya</taxon>
        <taxon>Ascomycota</taxon>
        <taxon>Pezizomycotina</taxon>
        <taxon>Sordariomycetes</taxon>
        <taxon>Sordariomycetidae</taxon>
        <taxon>Sordariales</taxon>
        <taxon>Lasiosphaeriaceae</taxon>
        <taxon>Lasiosphaeria</taxon>
    </lineage>
</organism>
<keyword evidence="1" id="KW-0732">Signal</keyword>
<dbReference type="GeneID" id="85330799"/>
<evidence type="ECO:0000256" key="1">
    <source>
        <dbReference type="SAM" id="SignalP"/>
    </source>
</evidence>
<proteinExistence type="predicted"/>
<comment type="caution">
    <text evidence="2">The sequence shown here is derived from an EMBL/GenBank/DDBJ whole genome shotgun (WGS) entry which is preliminary data.</text>
</comment>
<accession>A0AA40BIR0</accession>
<dbReference type="EMBL" id="JAUIRO010000001">
    <property type="protein sequence ID" value="KAK0734858.1"/>
    <property type="molecule type" value="Genomic_DNA"/>
</dbReference>
<evidence type="ECO:0008006" key="4">
    <source>
        <dbReference type="Google" id="ProtNLM"/>
    </source>
</evidence>
<protein>
    <recommendedName>
        <fullName evidence="4">Secreted protein</fullName>
    </recommendedName>
</protein>
<gene>
    <name evidence="2" type="ORF">B0T26DRAFT_83827</name>
</gene>
<feature type="chain" id="PRO_5041221335" description="Secreted protein" evidence="1">
    <location>
        <begin position="19"/>
        <end position="203"/>
    </location>
</feature>
<sequence length="203" mass="23060">MGGFALLVACFISGRYHAPCVSSFTPARTHAVRVRVRVSKSRQTSSGPSRQEFDTALVRCKKCVFALQRDRIQRDAPVKSSEIEHTAAWHPFLISSVQRESRRTHLTRVELHLVRWRSLCRCIRSVIRFAVKEYPDHIWVKAGKRLALTAGAGYRPNTVPEPRRISFPSEHDAVPRTVWHICCASQTEASPMASANNNWKARN</sequence>
<evidence type="ECO:0000313" key="3">
    <source>
        <dbReference type="Proteomes" id="UP001172101"/>
    </source>
</evidence>
<name>A0AA40BIR0_9PEZI</name>
<dbReference type="AlphaFoldDB" id="A0AA40BIR0"/>
<feature type="signal peptide" evidence="1">
    <location>
        <begin position="1"/>
        <end position="18"/>
    </location>
</feature>
<evidence type="ECO:0000313" key="2">
    <source>
        <dbReference type="EMBL" id="KAK0734858.1"/>
    </source>
</evidence>
<dbReference type="RefSeq" id="XP_060303735.1">
    <property type="nucleotide sequence ID" value="XM_060447529.1"/>
</dbReference>
<dbReference type="Proteomes" id="UP001172101">
    <property type="component" value="Unassembled WGS sequence"/>
</dbReference>
<keyword evidence="3" id="KW-1185">Reference proteome</keyword>
<reference evidence="2" key="1">
    <citation type="submission" date="2023-06" db="EMBL/GenBank/DDBJ databases">
        <title>Genome-scale phylogeny and comparative genomics of the fungal order Sordariales.</title>
        <authorList>
            <consortium name="Lawrence Berkeley National Laboratory"/>
            <person name="Hensen N."/>
            <person name="Bonometti L."/>
            <person name="Westerberg I."/>
            <person name="Brannstrom I.O."/>
            <person name="Guillou S."/>
            <person name="Cros-Aarteil S."/>
            <person name="Calhoun S."/>
            <person name="Haridas S."/>
            <person name="Kuo A."/>
            <person name="Mondo S."/>
            <person name="Pangilinan J."/>
            <person name="Riley R."/>
            <person name="LaButti K."/>
            <person name="Andreopoulos B."/>
            <person name="Lipzen A."/>
            <person name="Chen C."/>
            <person name="Yanf M."/>
            <person name="Daum C."/>
            <person name="Ng V."/>
            <person name="Clum A."/>
            <person name="Steindorff A."/>
            <person name="Ohm R."/>
            <person name="Martin F."/>
            <person name="Silar P."/>
            <person name="Natvig D."/>
            <person name="Lalanne C."/>
            <person name="Gautier V."/>
            <person name="Ament-velasquez S.L."/>
            <person name="Kruys A."/>
            <person name="Hutchinson M.I."/>
            <person name="Powell A.J."/>
            <person name="Barry K."/>
            <person name="Miller A.N."/>
            <person name="Grigoriev I.V."/>
            <person name="Debuchy R."/>
            <person name="Gladieux P."/>
            <person name="Thoren M.H."/>
            <person name="Johannesson H."/>
        </authorList>
    </citation>
    <scope>NUCLEOTIDE SEQUENCE</scope>
    <source>
        <strain evidence="2">SMH2392-1A</strain>
    </source>
</reference>